<dbReference type="Proteomes" id="UP001649230">
    <property type="component" value="Chromosome"/>
</dbReference>
<evidence type="ECO:0000313" key="2">
    <source>
        <dbReference type="Proteomes" id="UP001649230"/>
    </source>
</evidence>
<dbReference type="RefSeq" id="WP_235120981.1">
    <property type="nucleotide sequence ID" value="NZ_CP090978.1"/>
</dbReference>
<evidence type="ECO:0000313" key="1">
    <source>
        <dbReference type="EMBL" id="UJF34407.1"/>
    </source>
</evidence>
<keyword evidence="2" id="KW-1185">Reference proteome</keyword>
<reference evidence="1 2" key="1">
    <citation type="journal article" date="2024" name="Int. J. Syst. Evol. Microbiol.">
        <title>Paenibacillus hexagrammi sp. nov., a novel bacterium isolated from the gut content of Hexagrammos agrammus.</title>
        <authorList>
            <person name="Jung H.K."/>
            <person name="Kim D.G."/>
            <person name="Zin H."/>
            <person name="Park J."/>
            <person name="Jung H."/>
            <person name="Kim Y.O."/>
            <person name="Kong H.J."/>
            <person name="Kim J.W."/>
            <person name="Kim Y.S."/>
        </authorList>
    </citation>
    <scope>NUCLEOTIDE SEQUENCE [LARGE SCALE GENOMIC DNA]</scope>
    <source>
        <strain evidence="1 2">YPD9-1</strain>
    </source>
</reference>
<gene>
    <name evidence="1" type="ORF">L0M14_04165</name>
</gene>
<proteinExistence type="predicted"/>
<sequence>MKPNQAGSTFRIMRLSEYESQDESGLLAIVFEPGDVSWQRKMLYFHIEDIVTTASIQPHELSASIAALPFDLKPHPSKKGWVGISLRQLAARIEQLSVTTAEINRIIIRMDDLQQIMPSSRKLNSSVQGQGQRIQA</sequence>
<accession>A0ABY3SN56</accession>
<organism evidence="1 2">
    <name type="scientific">Paenibacillus hexagrammi</name>
    <dbReference type="NCBI Taxonomy" id="2908839"/>
    <lineage>
        <taxon>Bacteria</taxon>
        <taxon>Bacillati</taxon>
        <taxon>Bacillota</taxon>
        <taxon>Bacilli</taxon>
        <taxon>Bacillales</taxon>
        <taxon>Paenibacillaceae</taxon>
        <taxon>Paenibacillus</taxon>
    </lineage>
</organism>
<name>A0ABY3SN56_9BACL</name>
<dbReference type="EMBL" id="CP090978">
    <property type="protein sequence ID" value="UJF34407.1"/>
    <property type="molecule type" value="Genomic_DNA"/>
</dbReference>
<protein>
    <submittedName>
        <fullName evidence="1">Uncharacterized protein</fullName>
    </submittedName>
</protein>